<protein>
    <submittedName>
        <fullName evidence="9">Candidate membrane protein</fullName>
    </submittedName>
</protein>
<sequence>MKDTPEAASWGLLAGAGAGAFLLLGLIYPILGPALPALSAGFGLSATSAALLLSLNSAGAFAGVLAAGLLSGRWPPRARALCALVLIAAACLGLAFAPSFALAGVASLLLGLGFGLLDLTINVWLATSFGARSASVLNLLSAAFGVGAVLAPLAVGMAGGSIRLPLLGCAALAALLLPVLFAMRAPAPEDSAAMAGPARAGSGPSIGLTGGFALLFLTYVGVEGGIGAWEVTHLQQALGIGTAGAAKLASLFWVSFTLGRLLSGLLALRVEPAPLVIGSLALAAASIALATLPAAAVAGYTLAGLFLAPVFTTGLVWMSRTQPSSGVTTLVFASAFLGPVLFSPVLGALTDRHGPPAIPLTLLGIACVCTAVALGLRRALDRRARA</sequence>
<evidence type="ECO:0000256" key="4">
    <source>
        <dbReference type="ARBA" id="ARBA00022692"/>
    </source>
</evidence>
<comment type="subcellular location">
    <subcellularLocation>
        <location evidence="1">Endomembrane system</location>
        <topology evidence="1">Multi-pass membrane protein</topology>
    </subcellularLocation>
</comment>
<dbReference type="PANTHER" id="PTHR23514:SF3">
    <property type="entry name" value="BYPASS OF STOP CODON PROTEIN 6"/>
    <property type="match status" value="1"/>
</dbReference>
<dbReference type="AlphaFoldDB" id="F5Y4I9"/>
<keyword evidence="6 7" id="KW-0472">Membrane</keyword>
<dbReference type="Proteomes" id="UP000008385">
    <property type="component" value="Chromosome"/>
</dbReference>
<dbReference type="PRINTS" id="PR01035">
    <property type="entry name" value="TCRTETA"/>
</dbReference>
<feature type="transmembrane region" description="Helical" evidence="7">
    <location>
        <begin position="206"/>
        <end position="229"/>
    </location>
</feature>
<evidence type="ECO:0000256" key="1">
    <source>
        <dbReference type="ARBA" id="ARBA00004127"/>
    </source>
</evidence>
<reference evidence="10" key="1">
    <citation type="submission" date="2006-01" db="EMBL/GenBank/DDBJ databases">
        <title>Genome of the cyst-dividing bacterium Ramlibacter tataouinensis.</title>
        <authorList>
            <person name="Barakat M."/>
            <person name="Ortet P."/>
            <person name="De Luca G."/>
            <person name="Jourlin-Castelli C."/>
            <person name="Ansaldi M."/>
            <person name="Py B."/>
            <person name="Fichant G."/>
            <person name="Coutinho P."/>
            <person name="Voulhoux R."/>
            <person name="Bastien O."/>
            <person name="Roy S."/>
            <person name="Marechal E."/>
            <person name="Henrissat B."/>
            <person name="Quentin Y."/>
            <person name="Noirot P."/>
            <person name="Filloux A."/>
            <person name="Mejean V."/>
            <person name="DuBow M."/>
            <person name="Barras F."/>
            <person name="Heulin T."/>
        </authorList>
    </citation>
    <scope>NUCLEOTIDE SEQUENCE [LARGE SCALE GENOMIC DNA]</scope>
    <source>
        <strain evidence="10">ATCC BAA-407 / DSM 14655 / LMG 21543 / TTB310</strain>
    </source>
</reference>
<evidence type="ECO:0000313" key="9">
    <source>
        <dbReference type="EMBL" id="AEG93836.1"/>
    </source>
</evidence>
<evidence type="ECO:0000256" key="7">
    <source>
        <dbReference type="SAM" id="Phobius"/>
    </source>
</evidence>
<reference evidence="9 10" key="2">
    <citation type="journal article" date="2011" name="PLoS ONE">
        <title>The Cyst-Dividing Bacterium Ramlibacter tataouinensis TTB310 Genome Reveals a Well-Stocked Toolbox for Adaptation to a Desert Environment.</title>
        <authorList>
            <person name="De Luca G."/>
            <person name="Barakat M."/>
            <person name="Ortet P."/>
            <person name="Fochesato S."/>
            <person name="Jourlin-Castelli C."/>
            <person name="Ansaldi M."/>
            <person name="Py B."/>
            <person name="Fichant G."/>
            <person name="Coutinho P.M."/>
            <person name="Voulhoux R."/>
            <person name="Bastien O."/>
            <person name="Marechal E."/>
            <person name="Henrissat B."/>
            <person name="Quentin Y."/>
            <person name="Noirot P."/>
            <person name="Filloux A."/>
            <person name="Mejean V."/>
            <person name="Dubow M.S."/>
            <person name="Barras F."/>
            <person name="Barbe V."/>
            <person name="Weissenbach J."/>
            <person name="Mihalcescu I."/>
            <person name="Vermeglio A."/>
            <person name="Achouak W."/>
            <person name="Heulin T."/>
        </authorList>
    </citation>
    <scope>NUCLEOTIDE SEQUENCE [LARGE SCALE GENOMIC DNA]</scope>
    <source>
        <strain evidence="10">ATCC BAA-407 / DSM 14655 / LMG 21543 / TTB310</strain>
    </source>
</reference>
<keyword evidence="3" id="KW-0813">Transport</keyword>
<dbReference type="InterPro" id="IPR036259">
    <property type="entry name" value="MFS_trans_sf"/>
</dbReference>
<dbReference type="Pfam" id="PF07690">
    <property type="entry name" value="MFS_1"/>
    <property type="match status" value="1"/>
</dbReference>
<dbReference type="STRING" id="365046.Rta_27340"/>
<dbReference type="Gene3D" id="1.20.1250.20">
    <property type="entry name" value="MFS general substrate transporter like domains"/>
    <property type="match status" value="2"/>
</dbReference>
<dbReference type="eggNOG" id="COG0738">
    <property type="taxonomic scope" value="Bacteria"/>
</dbReference>
<feature type="transmembrane region" description="Helical" evidence="7">
    <location>
        <begin position="275"/>
        <end position="292"/>
    </location>
</feature>
<dbReference type="InterPro" id="IPR011701">
    <property type="entry name" value="MFS"/>
</dbReference>
<feature type="transmembrane region" description="Helical" evidence="7">
    <location>
        <begin position="103"/>
        <end position="125"/>
    </location>
</feature>
<evidence type="ECO:0000256" key="5">
    <source>
        <dbReference type="ARBA" id="ARBA00022989"/>
    </source>
</evidence>
<dbReference type="GO" id="GO:0022857">
    <property type="term" value="F:transmembrane transporter activity"/>
    <property type="evidence" value="ECO:0007669"/>
    <property type="project" value="InterPro"/>
</dbReference>
<feature type="transmembrane region" description="Helical" evidence="7">
    <location>
        <begin position="330"/>
        <end position="350"/>
    </location>
</feature>
<evidence type="ECO:0000256" key="3">
    <source>
        <dbReference type="ARBA" id="ARBA00022448"/>
    </source>
</evidence>
<proteinExistence type="inferred from homology"/>
<dbReference type="GO" id="GO:0016020">
    <property type="term" value="C:membrane"/>
    <property type="evidence" value="ECO:0007669"/>
    <property type="project" value="TreeGrafter"/>
</dbReference>
<keyword evidence="4 7" id="KW-0812">Transmembrane</keyword>
<feature type="transmembrane region" description="Helical" evidence="7">
    <location>
        <begin position="164"/>
        <end position="185"/>
    </location>
</feature>
<dbReference type="RefSeq" id="WP_013902067.1">
    <property type="nucleotide sequence ID" value="NC_015677.1"/>
</dbReference>
<keyword evidence="5 7" id="KW-1133">Transmembrane helix</keyword>
<name>F5Y4I9_RAMTT</name>
<dbReference type="KEGG" id="rta:Rta_27340"/>
<gene>
    <name evidence="9" type="ordered locus">Rta_27340</name>
</gene>
<evidence type="ECO:0000256" key="2">
    <source>
        <dbReference type="ARBA" id="ARBA00008335"/>
    </source>
</evidence>
<accession>F5Y4I9</accession>
<feature type="transmembrane region" description="Helical" evidence="7">
    <location>
        <begin position="137"/>
        <end position="158"/>
    </location>
</feature>
<feature type="transmembrane region" description="Helical" evidence="7">
    <location>
        <begin position="356"/>
        <end position="376"/>
    </location>
</feature>
<dbReference type="PATRIC" id="fig|365046.3.peg.2795"/>
<dbReference type="InterPro" id="IPR001958">
    <property type="entry name" value="Tet-R_TetA/multi-R_MdtG-like"/>
</dbReference>
<dbReference type="InterPro" id="IPR051788">
    <property type="entry name" value="MFS_Transporter"/>
</dbReference>
<dbReference type="PROSITE" id="PS50850">
    <property type="entry name" value="MFS"/>
    <property type="match status" value="1"/>
</dbReference>
<dbReference type="SUPFAM" id="SSF103473">
    <property type="entry name" value="MFS general substrate transporter"/>
    <property type="match status" value="1"/>
</dbReference>
<dbReference type="GO" id="GO:0012505">
    <property type="term" value="C:endomembrane system"/>
    <property type="evidence" value="ECO:0007669"/>
    <property type="project" value="UniProtKB-SubCell"/>
</dbReference>
<keyword evidence="10" id="KW-1185">Reference proteome</keyword>
<evidence type="ECO:0000313" key="10">
    <source>
        <dbReference type="Proteomes" id="UP000008385"/>
    </source>
</evidence>
<feature type="transmembrane region" description="Helical" evidence="7">
    <location>
        <begin position="298"/>
        <end position="318"/>
    </location>
</feature>
<comment type="similarity">
    <text evidence="2">Belongs to the major facilitator superfamily.</text>
</comment>
<dbReference type="HOGENOM" id="CLU_059352_0_0_4"/>
<evidence type="ECO:0000259" key="8">
    <source>
        <dbReference type="PROSITE" id="PS50850"/>
    </source>
</evidence>
<feature type="domain" description="Major facilitator superfamily (MFS) profile" evidence="8">
    <location>
        <begin position="13"/>
        <end position="386"/>
    </location>
</feature>
<organism evidence="9 10">
    <name type="scientific">Ramlibacter tataouinensis (strain ATCC BAA-407 / DSM 14655 / LMG 21543 / TTB310)</name>
    <dbReference type="NCBI Taxonomy" id="365046"/>
    <lineage>
        <taxon>Bacteria</taxon>
        <taxon>Pseudomonadati</taxon>
        <taxon>Pseudomonadota</taxon>
        <taxon>Betaproteobacteria</taxon>
        <taxon>Burkholderiales</taxon>
        <taxon>Comamonadaceae</taxon>
        <taxon>Ramlibacter</taxon>
    </lineage>
</organism>
<dbReference type="InterPro" id="IPR020846">
    <property type="entry name" value="MFS_dom"/>
</dbReference>
<dbReference type="OrthoDB" id="581345at2"/>
<feature type="transmembrane region" description="Helical" evidence="7">
    <location>
        <begin position="78"/>
        <end position="97"/>
    </location>
</feature>
<dbReference type="EMBL" id="CP000245">
    <property type="protein sequence ID" value="AEG93836.1"/>
    <property type="molecule type" value="Genomic_DNA"/>
</dbReference>
<dbReference type="PANTHER" id="PTHR23514">
    <property type="entry name" value="BYPASS OF STOP CODON PROTEIN 6"/>
    <property type="match status" value="1"/>
</dbReference>
<feature type="transmembrane region" description="Helical" evidence="7">
    <location>
        <begin position="51"/>
        <end position="71"/>
    </location>
</feature>
<feature type="transmembrane region" description="Helical" evidence="7">
    <location>
        <begin position="12"/>
        <end position="31"/>
    </location>
</feature>
<evidence type="ECO:0000256" key="6">
    <source>
        <dbReference type="ARBA" id="ARBA00023136"/>
    </source>
</evidence>